<keyword evidence="3" id="KW-1185">Reference proteome</keyword>
<dbReference type="EMBL" id="JAGSOG010000361">
    <property type="protein sequence ID" value="MBR7839003.1"/>
    <property type="molecule type" value="Genomic_DNA"/>
</dbReference>
<proteinExistence type="predicted"/>
<reference evidence="2" key="1">
    <citation type="submission" date="2021-04" db="EMBL/GenBank/DDBJ databases">
        <title>Genome based classification of Actinospica acidithermotolerans sp. nov., an actinobacterium isolated from an Indonesian hot spring.</title>
        <authorList>
            <person name="Kusuma A.B."/>
            <person name="Putra K.E."/>
            <person name="Nafisah S."/>
            <person name="Loh J."/>
            <person name="Nouioui I."/>
            <person name="Goodfellow M."/>
        </authorList>
    </citation>
    <scope>NUCLEOTIDE SEQUENCE</scope>
    <source>
        <strain evidence="2">CSCA 57</strain>
    </source>
</reference>
<keyword evidence="1" id="KW-0472">Membrane</keyword>
<dbReference type="Proteomes" id="UP000675781">
    <property type="component" value="Unassembled WGS sequence"/>
</dbReference>
<feature type="transmembrane region" description="Helical" evidence="1">
    <location>
        <begin position="6"/>
        <end position="26"/>
    </location>
</feature>
<comment type="caution">
    <text evidence="2">The sequence shown here is derived from an EMBL/GenBank/DDBJ whole genome shotgun (WGS) entry which is preliminary data.</text>
</comment>
<protein>
    <recommendedName>
        <fullName evidence="4">LemA family protein</fullName>
    </recommendedName>
</protein>
<sequence>MRLVLTEYSVALVLLAVLLVLFGLYLSWTATRLDRLHVRLDAARVALDAQLLRRSTAALELARSGLLDPATALILAAGAREAQSADPDEREAAESALTRDVRASFEDPTQAQQVRAAHGGPELLDELGRSLRRVQLARRFHNESVRAVRQLRSHRLVRAFRLAGRAPDKPNFEIDDDPPVALAR</sequence>
<gene>
    <name evidence="2" type="ORF">KDL01_37400</name>
</gene>
<evidence type="ECO:0000256" key="1">
    <source>
        <dbReference type="SAM" id="Phobius"/>
    </source>
</evidence>
<accession>A0A941EX96</accession>
<keyword evidence="1" id="KW-1133">Transmembrane helix</keyword>
<evidence type="ECO:0000313" key="3">
    <source>
        <dbReference type="Proteomes" id="UP000675781"/>
    </source>
</evidence>
<evidence type="ECO:0008006" key="4">
    <source>
        <dbReference type="Google" id="ProtNLM"/>
    </source>
</evidence>
<name>A0A941EX96_9ACTN</name>
<organism evidence="2 3">
    <name type="scientific">Actinospica durhamensis</name>
    <dbReference type="NCBI Taxonomy" id="1508375"/>
    <lineage>
        <taxon>Bacteria</taxon>
        <taxon>Bacillati</taxon>
        <taxon>Actinomycetota</taxon>
        <taxon>Actinomycetes</taxon>
        <taxon>Catenulisporales</taxon>
        <taxon>Actinospicaceae</taxon>
        <taxon>Actinospica</taxon>
    </lineage>
</organism>
<keyword evidence="1" id="KW-0812">Transmembrane</keyword>
<evidence type="ECO:0000313" key="2">
    <source>
        <dbReference type="EMBL" id="MBR7839003.1"/>
    </source>
</evidence>
<dbReference type="RefSeq" id="WP_212533449.1">
    <property type="nucleotide sequence ID" value="NZ_JAGSOG010000361.1"/>
</dbReference>
<dbReference type="AlphaFoldDB" id="A0A941EX96"/>